<name>A0ABM9E6Q0_9HYPH</name>
<proteinExistence type="predicted"/>
<evidence type="ECO:0000313" key="2">
    <source>
        <dbReference type="Proteomes" id="UP001152604"/>
    </source>
</evidence>
<dbReference type="Proteomes" id="UP001152604">
    <property type="component" value="Unassembled WGS sequence"/>
</dbReference>
<keyword evidence="2" id="KW-1185">Reference proteome</keyword>
<dbReference type="EMBL" id="CAKXZS010000031">
    <property type="protein sequence ID" value="CAH2404803.1"/>
    <property type="molecule type" value="Genomic_DNA"/>
</dbReference>
<sequence>MKPAGQYSLRPPQALLWHWRIALLNTSAKVPAHAEHSCDILTGSVNVWQSAMQATKFDCARV</sequence>
<protein>
    <submittedName>
        <fullName evidence="1">Uncharacterized protein</fullName>
    </submittedName>
</protein>
<organism evidence="1 2">
    <name type="scientific">Mesorhizobium ventifaucium</name>
    <dbReference type="NCBI Taxonomy" id="666020"/>
    <lineage>
        <taxon>Bacteria</taxon>
        <taxon>Pseudomonadati</taxon>
        <taxon>Pseudomonadota</taxon>
        <taxon>Alphaproteobacteria</taxon>
        <taxon>Hyphomicrobiales</taxon>
        <taxon>Phyllobacteriaceae</taxon>
        <taxon>Mesorhizobium</taxon>
    </lineage>
</organism>
<accession>A0ABM9E6Q0</accession>
<reference evidence="1" key="1">
    <citation type="submission" date="2022-03" db="EMBL/GenBank/DDBJ databases">
        <authorList>
            <person name="Brunel B."/>
        </authorList>
    </citation>
    <scope>NUCLEOTIDE SEQUENCE</scope>
    <source>
        <strain evidence="1">STM4922sample</strain>
    </source>
</reference>
<evidence type="ECO:0000313" key="1">
    <source>
        <dbReference type="EMBL" id="CAH2404803.1"/>
    </source>
</evidence>
<gene>
    <name evidence="1" type="ORF">MES4922_370045</name>
</gene>
<comment type="caution">
    <text evidence="1">The sequence shown here is derived from an EMBL/GenBank/DDBJ whole genome shotgun (WGS) entry which is preliminary data.</text>
</comment>